<protein>
    <submittedName>
        <fullName evidence="2">Uncharacterized protein</fullName>
    </submittedName>
</protein>
<evidence type="ECO:0000256" key="1">
    <source>
        <dbReference type="SAM" id="SignalP"/>
    </source>
</evidence>
<dbReference type="RefSeq" id="WP_201939901.1">
    <property type="nucleotide sequence ID" value="NZ_JAERSG010000006.1"/>
</dbReference>
<sequence length="277" mass="28452">MGAAALVCSPLLLAPGTASARPTSVSSRAATPQLTLTVTGKSIKVDAPGRLRPGRVRLTVAGKGSAEIARLAKGYSPEEFVADLNSFGAKNDIKALKHALANAQILGGFQGGGSGTVVLPSAGSYLPFSLGQRGVLLGDPIVVRGAKRASSTPSTDGRIIAKPGLSWGGSSTLPAKGRLLFKNKASTGIPHFIVLSQVVEGTTTDQVLEFLQSGDEGAPPWGLPGGMETGSISPGKSMTVNYDLPAGQYVVMCFFPDPEMGGMPHALMGMLEMIHLT</sequence>
<evidence type="ECO:0000313" key="2">
    <source>
        <dbReference type="EMBL" id="MBL0749575.1"/>
    </source>
</evidence>
<proteinExistence type="predicted"/>
<evidence type="ECO:0000313" key="3">
    <source>
        <dbReference type="Proteomes" id="UP000636918"/>
    </source>
</evidence>
<organism evidence="2 3">
    <name type="scientific">Nocardioides baculatus</name>
    <dbReference type="NCBI Taxonomy" id="2801337"/>
    <lineage>
        <taxon>Bacteria</taxon>
        <taxon>Bacillati</taxon>
        <taxon>Actinomycetota</taxon>
        <taxon>Actinomycetes</taxon>
        <taxon>Propionibacteriales</taxon>
        <taxon>Nocardioidaceae</taxon>
        <taxon>Nocardioides</taxon>
    </lineage>
</organism>
<feature type="chain" id="PRO_5047367649" evidence="1">
    <location>
        <begin position="21"/>
        <end position="277"/>
    </location>
</feature>
<accession>A0ABS1LD04</accession>
<keyword evidence="1" id="KW-0732">Signal</keyword>
<reference evidence="2 3" key="1">
    <citation type="submission" date="2021-01" db="EMBL/GenBank/DDBJ databases">
        <title>Genome seq and assembly of Nocardiodes sp. G10.</title>
        <authorList>
            <person name="Chhetri G."/>
        </authorList>
    </citation>
    <scope>NUCLEOTIDE SEQUENCE [LARGE SCALE GENOMIC DNA]</scope>
    <source>
        <strain evidence="2 3">G10</strain>
    </source>
</reference>
<name>A0ABS1LD04_9ACTN</name>
<gene>
    <name evidence="2" type="ORF">JI751_18290</name>
</gene>
<feature type="signal peptide" evidence="1">
    <location>
        <begin position="1"/>
        <end position="20"/>
    </location>
</feature>
<dbReference type="EMBL" id="JAERSG010000006">
    <property type="protein sequence ID" value="MBL0749575.1"/>
    <property type="molecule type" value="Genomic_DNA"/>
</dbReference>
<dbReference type="Proteomes" id="UP000636918">
    <property type="component" value="Unassembled WGS sequence"/>
</dbReference>
<comment type="caution">
    <text evidence="2">The sequence shown here is derived from an EMBL/GenBank/DDBJ whole genome shotgun (WGS) entry which is preliminary data.</text>
</comment>
<keyword evidence="3" id="KW-1185">Reference proteome</keyword>